<evidence type="ECO:0000259" key="1">
    <source>
        <dbReference type="Pfam" id="PF01050"/>
    </source>
</evidence>
<organism evidence="2">
    <name type="scientific">marine sediment metagenome</name>
    <dbReference type="NCBI Taxonomy" id="412755"/>
    <lineage>
        <taxon>unclassified sequences</taxon>
        <taxon>metagenomes</taxon>
        <taxon>ecological metagenomes</taxon>
    </lineage>
</organism>
<proteinExistence type="predicted"/>
<feature type="domain" description="Mannose-6-phosphate isomerase type II C-terminal" evidence="1">
    <location>
        <begin position="132"/>
        <end position="217"/>
    </location>
</feature>
<accession>A0A0F9KZ31</accession>
<dbReference type="InterPro" id="IPR001538">
    <property type="entry name" value="Man6P_isomerase-2_C"/>
</dbReference>
<dbReference type="AlphaFoldDB" id="A0A0F9KZ31"/>
<dbReference type="EMBL" id="LAZR01007081">
    <property type="protein sequence ID" value="KKM87579.1"/>
    <property type="molecule type" value="Genomic_DNA"/>
</dbReference>
<comment type="caution">
    <text evidence="2">The sequence shown here is derived from an EMBL/GenBank/DDBJ whole genome shotgun (WGS) entry which is preliminary data.</text>
</comment>
<dbReference type="Pfam" id="PF01050">
    <property type="entry name" value="MannoseP_isomer"/>
    <property type="match status" value="1"/>
</dbReference>
<dbReference type="SUPFAM" id="SSF51182">
    <property type="entry name" value="RmlC-like cupins"/>
    <property type="match status" value="1"/>
</dbReference>
<dbReference type="GO" id="GO:0005976">
    <property type="term" value="P:polysaccharide metabolic process"/>
    <property type="evidence" value="ECO:0007669"/>
    <property type="project" value="InterPro"/>
</dbReference>
<protein>
    <recommendedName>
        <fullName evidence="1">Mannose-6-phosphate isomerase type II C-terminal domain-containing protein</fullName>
    </recommendedName>
</protein>
<name>A0A0F9KZ31_9ZZZZ</name>
<dbReference type="InterPro" id="IPR011051">
    <property type="entry name" value="RmlC_Cupin_sf"/>
</dbReference>
<gene>
    <name evidence="2" type="ORF">LCGC14_1267390</name>
</gene>
<reference evidence="2" key="1">
    <citation type="journal article" date="2015" name="Nature">
        <title>Complex archaea that bridge the gap between prokaryotes and eukaryotes.</title>
        <authorList>
            <person name="Spang A."/>
            <person name="Saw J.H."/>
            <person name="Jorgensen S.L."/>
            <person name="Zaremba-Niedzwiedzka K."/>
            <person name="Martijn J."/>
            <person name="Lind A.E."/>
            <person name="van Eijk R."/>
            <person name="Schleper C."/>
            <person name="Guy L."/>
            <person name="Ettema T.J."/>
        </authorList>
    </citation>
    <scope>NUCLEOTIDE SEQUENCE</scope>
</reference>
<sequence length="224" mass="27041">MDKEVIPTNRSTFLRRNNSQELIIEIENKRIKDIFLINGPNFITEGISVSDLIIKPKTYYMIINNGTKRITIKYNQDISKHNIVYNPYKFEFSKKITFNRYFFEEKYDIPEGYIDVLAKWYSFKFIYPGYNLIFVRPEFGISIQIHYYRKEFWEILKGEPIVINGNKIYYFVKKGRKFQNPVKSFHSIINANKEENTFIMLKEKWSGDFDENDIKRVFNPNHYL</sequence>
<evidence type="ECO:0000313" key="2">
    <source>
        <dbReference type="EMBL" id="KKM87579.1"/>
    </source>
</evidence>
<dbReference type="GO" id="GO:0016779">
    <property type="term" value="F:nucleotidyltransferase activity"/>
    <property type="evidence" value="ECO:0007669"/>
    <property type="project" value="InterPro"/>
</dbReference>